<organism evidence="4 6">
    <name type="scientific">Alteromonas stellipolaris</name>
    <dbReference type="NCBI Taxonomy" id="233316"/>
    <lineage>
        <taxon>Bacteria</taxon>
        <taxon>Pseudomonadati</taxon>
        <taxon>Pseudomonadota</taxon>
        <taxon>Gammaproteobacteria</taxon>
        <taxon>Alteromonadales</taxon>
        <taxon>Alteromonadaceae</taxon>
        <taxon>Alteromonas/Salinimonas group</taxon>
        <taxon>Alteromonas</taxon>
    </lineage>
</organism>
<dbReference type="InterPro" id="IPR027039">
    <property type="entry name" value="Crtac1"/>
</dbReference>
<dbReference type="Proteomes" id="UP001170717">
    <property type="component" value="Unassembled WGS sequence"/>
</dbReference>
<name>A0AAW7Z780_9ALTE</name>
<dbReference type="AlphaFoldDB" id="A0AAW7Z780"/>
<proteinExistence type="predicted"/>
<dbReference type="Pfam" id="PF13517">
    <property type="entry name" value="FG-GAP_3"/>
    <property type="match status" value="2"/>
</dbReference>
<evidence type="ECO:0000313" key="6">
    <source>
        <dbReference type="Proteomes" id="UP001170717"/>
    </source>
</evidence>
<keyword evidence="5" id="KW-1185">Reference proteome</keyword>
<sequence length="1230" mass="138205">MRIPLKKNSRVYFFLLLSLLFSILVFGKMSRSYFSLVPLEITEKSNPKSTPTIVFKDKTLETGLLASHQQTTKVLTSIQQLIGGGICVLDVNNDGWQDLFIIGGSGEHRFYGRQTWWKNKVPQTNTLWLNNEGRTFENITVTSNLSTHLYPMGCSAGDLDNDGDEDLLVTNIGQNQIYENLGGGVFKDRTENSGLQDLKNWSTSASMADFDNDGLLDIYVTNFIDFQQGKKVFEQASGFVGSVNDSLNPILYESESNYLLKNKGHFQFNEVAVSQGVQDNSGRGVAARWFDINQDNYPDLLVVNSAGSPQRLFINQRPANQGFEESARHYNLSHSDGSHSIAIGDTNLDGYQDLLLSSPAGFPPKLYTHTRLEPFKSNSSISQQLYESSWESGIADNRLLYMFGWGAVLSDFNNDMFPDLFIGNGATSIDSDAPSLSIGQPNQLWVNKNGLFRSELLLSDNTAPTRGVINLDINNDGKMDIVTTQNNDYVSVLINESDLDAPWIDVELKHPKKLSNGAKVTLTFESQQSKTNQQIITSAFQPSSFLSQSTSRLHFALPPSVNMVDIEVLWPDNTITRYPSLEVNRIWQLKNAEEASILTNQTSDQTSEISTKTVSDKPWLSMLSEKQQSQLIQSIEGAILSSSNMQPDVNALMYRELDYLFTHVDSSLHTRNTIVQALTSASFTRDSLSLKFIERALVSSDDKIRIAGIKALMQQEHEISIRRLIRMDKDASPKVRCKIANTFKHFFHEEEAVVRRKGLANSHLIFMLSAKEESVKLCTIEALAEAENYRAVVPLIALATQPSSSEKVTIAAIRALGLIRDIKAVPELFRLLETESSARVKAATLIALKRLGYENFQSLIAQLLDFEHNGTQSINVAVALLHDNQLDSLVLKPDVIWQPLESTLNKLERLQLTIEDQILAALDLLILSDRNRKREILENYLTSDKSSIADKAATHLASISPSDEDTTKWRFADRTIKAQKHIIKKLIQRQHVFSKKELSDFLRNEETTQALLYSLKTYKYPKLLSLLKSIPIELINSENSRWLKLCDYQTKLTGTISLSWLENRPTSYQALNCWLKTDSNVASSPPLSFLKKLIPSAPLSTEMVSSRLTTVIEAIANHPTYEADRVLIELIKHHHILKVRKTALAIGLAFKKPYALDLAMHYAKAATRDVMTEFSQIQLTSAVPTDFQAQKFYDYLKIIAFSPAIPFDKRWAAMFKLIQDGQATLESFLL</sequence>
<dbReference type="PANTHER" id="PTHR16026:SF0">
    <property type="entry name" value="CARTILAGE ACIDIC PROTEIN 1"/>
    <property type="match status" value="1"/>
</dbReference>
<dbReference type="SUPFAM" id="SSF69318">
    <property type="entry name" value="Integrin alpha N-terminal domain"/>
    <property type="match status" value="1"/>
</dbReference>
<dbReference type="InterPro" id="IPR016024">
    <property type="entry name" value="ARM-type_fold"/>
</dbReference>
<gene>
    <name evidence="3" type="ORF">AVL57_17265</name>
    <name evidence="4" type="ORF">Q4527_16135</name>
</gene>
<dbReference type="SUPFAM" id="SSF48371">
    <property type="entry name" value="ARM repeat"/>
    <property type="match status" value="1"/>
</dbReference>
<dbReference type="Gene3D" id="2.130.10.130">
    <property type="entry name" value="Integrin alpha, N-terminal"/>
    <property type="match status" value="2"/>
</dbReference>
<dbReference type="Proteomes" id="UP000056750">
    <property type="component" value="Chromosome"/>
</dbReference>
<accession>A0AAW7Z780</accession>
<dbReference type="EMBL" id="JAUOQI010000013">
    <property type="protein sequence ID" value="MDO6578936.1"/>
    <property type="molecule type" value="Genomic_DNA"/>
</dbReference>
<dbReference type="InterPro" id="IPR011519">
    <property type="entry name" value="UnbV_ASPIC"/>
</dbReference>
<dbReference type="InterPro" id="IPR028994">
    <property type="entry name" value="Integrin_alpha_N"/>
</dbReference>
<protein>
    <submittedName>
        <fullName evidence="4">FG-GAP-like repeat-containing protein</fullName>
    </submittedName>
</protein>
<evidence type="ECO:0000313" key="5">
    <source>
        <dbReference type="Proteomes" id="UP000056750"/>
    </source>
</evidence>
<dbReference type="Pfam" id="PF07593">
    <property type="entry name" value="UnbV_ASPIC"/>
    <property type="match status" value="1"/>
</dbReference>
<dbReference type="Pfam" id="PF13646">
    <property type="entry name" value="HEAT_2"/>
    <property type="match status" value="1"/>
</dbReference>
<reference evidence="3 5" key="1">
    <citation type="submission" date="2015-12" db="EMBL/GenBank/DDBJ databases">
        <title>Intraspecies pangenome expansion in the marine bacterium Alteromonas.</title>
        <authorList>
            <person name="Lopez-Perez M."/>
            <person name="Rodriguez-Valera F."/>
        </authorList>
    </citation>
    <scope>NUCLEOTIDE SEQUENCE [LARGE SCALE GENOMIC DNA]</scope>
    <source>
        <strain evidence="3 5">LMG 21861</strain>
    </source>
</reference>
<keyword evidence="1" id="KW-0732">Signal</keyword>
<evidence type="ECO:0000313" key="3">
    <source>
        <dbReference type="EMBL" id="AMJ75557.1"/>
    </source>
</evidence>
<dbReference type="InterPro" id="IPR011989">
    <property type="entry name" value="ARM-like"/>
</dbReference>
<evidence type="ECO:0000256" key="1">
    <source>
        <dbReference type="ARBA" id="ARBA00022729"/>
    </source>
</evidence>
<dbReference type="Gene3D" id="1.25.10.10">
    <property type="entry name" value="Leucine-rich Repeat Variant"/>
    <property type="match status" value="2"/>
</dbReference>
<evidence type="ECO:0000259" key="2">
    <source>
        <dbReference type="Pfam" id="PF07593"/>
    </source>
</evidence>
<dbReference type="InterPro" id="IPR013517">
    <property type="entry name" value="FG-GAP"/>
</dbReference>
<evidence type="ECO:0000313" key="4">
    <source>
        <dbReference type="EMBL" id="MDO6578936.1"/>
    </source>
</evidence>
<dbReference type="RefSeq" id="WP_057789640.1">
    <property type="nucleotide sequence ID" value="NZ_JAUOQI010000013.1"/>
</dbReference>
<reference evidence="4" key="2">
    <citation type="submission" date="2023-07" db="EMBL/GenBank/DDBJ databases">
        <title>Genome content predicts the carbon catabolic preferences of heterotrophic bacteria.</title>
        <authorList>
            <person name="Gralka M."/>
        </authorList>
    </citation>
    <scope>NUCLEOTIDE SEQUENCE</scope>
    <source>
        <strain evidence="4">F2M12</strain>
    </source>
</reference>
<dbReference type="PANTHER" id="PTHR16026">
    <property type="entry name" value="CARTILAGE ACIDIC PROTEIN 1"/>
    <property type="match status" value="1"/>
</dbReference>
<dbReference type="KEGG" id="asq:AVL57_17265"/>
<dbReference type="EMBL" id="CP013926">
    <property type="protein sequence ID" value="AMJ75557.1"/>
    <property type="molecule type" value="Genomic_DNA"/>
</dbReference>
<feature type="domain" description="ASPIC/UnbV" evidence="2">
    <location>
        <begin position="517"/>
        <end position="587"/>
    </location>
</feature>